<dbReference type="Gene3D" id="3.30.470.20">
    <property type="entry name" value="ATP-grasp fold, B domain"/>
    <property type="match status" value="1"/>
</dbReference>
<dbReference type="EMBL" id="FOYS01000006">
    <property type="protein sequence ID" value="SFR67601.1"/>
    <property type="molecule type" value="Genomic_DNA"/>
</dbReference>
<proteinExistence type="predicted"/>
<dbReference type="GO" id="GO:0046872">
    <property type="term" value="F:metal ion binding"/>
    <property type="evidence" value="ECO:0007669"/>
    <property type="project" value="InterPro"/>
</dbReference>
<keyword evidence="3" id="KW-0436">Ligase</keyword>
<evidence type="ECO:0000313" key="4">
    <source>
        <dbReference type="Proteomes" id="UP000243250"/>
    </source>
</evidence>
<organism evidence="3 4">
    <name type="scientific">Halogeometricum limi</name>
    <dbReference type="NCBI Taxonomy" id="555875"/>
    <lineage>
        <taxon>Archaea</taxon>
        <taxon>Methanobacteriati</taxon>
        <taxon>Methanobacteriota</taxon>
        <taxon>Stenosarchaea group</taxon>
        <taxon>Halobacteria</taxon>
        <taxon>Halobacteriales</taxon>
        <taxon>Haloferacaceae</taxon>
        <taxon>Halogeometricum</taxon>
    </lineage>
</organism>
<evidence type="ECO:0000313" key="3">
    <source>
        <dbReference type="EMBL" id="SFR67601.1"/>
    </source>
</evidence>
<protein>
    <submittedName>
        <fullName evidence="3">Predicted ATP-dependent carboligase, ATP-grasp superfamily</fullName>
    </submittedName>
</protein>
<keyword evidence="1" id="KW-0067">ATP-binding</keyword>
<dbReference type="GO" id="GO:0005524">
    <property type="term" value="F:ATP binding"/>
    <property type="evidence" value="ECO:0007669"/>
    <property type="project" value="UniProtKB-UniRule"/>
</dbReference>
<dbReference type="PROSITE" id="PS50975">
    <property type="entry name" value="ATP_GRASP"/>
    <property type="match status" value="1"/>
</dbReference>
<keyword evidence="4" id="KW-1185">Reference proteome</keyword>
<dbReference type="InterPro" id="IPR013815">
    <property type="entry name" value="ATP_grasp_subdomain_1"/>
</dbReference>
<accession>A0A1I6ILR9</accession>
<gene>
    <name evidence="3" type="ORF">SAMN04488124_3381</name>
</gene>
<dbReference type="OrthoDB" id="11959at2157"/>
<evidence type="ECO:0000256" key="1">
    <source>
        <dbReference type="PROSITE-ProRule" id="PRU00409"/>
    </source>
</evidence>
<dbReference type="RefSeq" id="WP_089883094.1">
    <property type="nucleotide sequence ID" value="NZ_FOYS01000006.1"/>
</dbReference>
<keyword evidence="1" id="KW-0547">Nucleotide-binding</keyword>
<name>A0A1I6ILR9_9EURY</name>
<dbReference type="GO" id="GO:0016874">
    <property type="term" value="F:ligase activity"/>
    <property type="evidence" value="ECO:0007669"/>
    <property type="project" value="UniProtKB-KW"/>
</dbReference>
<dbReference type="AlphaFoldDB" id="A0A1I6ILR9"/>
<sequence>MTEFHSLDDLVAELESRTFDRPPALVANAHITGLGVARALSAHGVPVIALDRVGDGVAPPSEAVDVAGAVTYPLDDLAGFRADVERVAAAFDHEPVAFGCMDEWVLALAEARPAGVRLSFAPDTVERVLDKERLYAAAERLDVPYPETYRLAGVGDRERGADAEADSAAPPLVDPEEAAERLGYPLVVKPARKREFEELVGTNVVVASDEAAFADAVATARDAGVRVMAQQHVDSVPGEDRSFASYRRLEGGDTVGLVANPVVRHPRGLGSSCVVDRIESPHVRERGLSVLEDAGYRGISEAEFVRDPARDEDVLLDVNTRPWKWIGLPVAAGVDLPGLAYVDALGDGAPASVVESVESVEPVADRWVSLRDYLAELAGSPTMPDVVSRAEWTALAAGVPGDAGVVAAVFDPADPGPTARLLETEFGDADYYCSC</sequence>
<dbReference type="Proteomes" id="UP000243250">
    <property type="component" value="Unassembled WGS sequence"/>
</dbReference>
<dbReference type="SUPFAM" id="SSF56059">
    <property type="entry name" value="Glutathione synthetase ATP-binding domain-like"/>
    <property type="match status" value="1"/>
</dbReference>
<dbReference type="STRING" id="555875.SAMN04488124_3381"/>
<dbReference type="InterPro" id="IPR011761">
    <property type="entry name" value="ATP-grasp"/>
</dbReference>
<evidence type="ECO:0000259" key="2">
    <source>
        <dbReference type="PROSITE" id="PS50975"/>
    </source>
</evidence>
<feature type="domain" description="ATP-grasp" evidence="2">
    <location>
        <begin position="135"/>
        <end position="345"/>
    </location>
</feature>
<reference evidence="4" key="1">
    <citation type="submission" date="2016-10" db="EMBL/GenBank/DDBJ databases">
        <authorList>
            <person name="Varghese N."/>
            <person name="Submissions S."/>
        </authorList>
    </citation>
    <scope>NUCLEOTIDE SEQUENCE [LARGE SCALE GENOMIC DNA]</scope>
    <source>
        <strain evidence="4">CGMCC 1.8711</strain>
    </source>
</reference>
<dbReference type="Gene3D" id="3.30.1490.20">
    <property type="entry name" value="ATP-grasp fold, A domain"/>
    <property type="match status" value="1"/>
</dbReference>